<evidence type="ECO:0000256" key="4">
    <source>
        <dbReference type="ARBA" id="ARBA00022729"/>
    </source>
</evidence>
<dbReference type="GO" id="GO:0008800">
    <property type="term" value="F:beta-lactamase activity"/>
    <property type="evidence" value="ECO:0007669"/>
    <property type="project" value="UniProtKB-EC"/>
</dbReference>
<dbReference type="PANTHER" id="PTHR30627">
    <property type="entry name" value="PEPTIDOGLYCAN D,D-TRANSPEPTIDASE"/>
    <property type="match status" value="1"/>
</dbReference>
<dbReference type="InterPro" id="IPR012338">
    <property type="entry name" value="Beta-lactam/transpept-like"/>
</dbReference>
<comment type="similarity">
    <text evidence="2">Belongs to the class-D beta-lactamase family.</text>
</comment>
<feature type="domain" description="Penicillin-binding protein transpeptidase" evidence="7">
    <location>
        <begin position="39"/>
        <end position="241"/>
    </location>
</feature>
<dbReference type="Pfam" id="PF00905">
    <property type="entry name" value="Transpeptidase"/>
    <property type="match status" value="1"/>
</dbReference>
<evidence type="ECO:0000256" key="5">
    <source>
        <dbReference type="ARBA" id="ARBA00022801"/>
    </source>
</evidence>
<dbReference type="EMBL" id="CP120863">
    <property type="protein sequence ID" value="WFE89801.1"/>
    <property type="molecule type" value="Genomic_DNA"/>
</dbReference>
<evidence type="ECO:0000313" key="8">
    <source>
        <dbReference type="EMBL" id="WFE89801.1"/>
    </source>
</evidence>
<dbReference type="EC" id="3.5.2.6" evidence="3"/>
<dbReference type="InterPro" id="IPR001460">
    <property type="entry name" value="PCN-bd_Tpept"/>
</dbReference>
<comment type="catalytic activity">
    <reaction evidence="1">
        <text>a beta-lactam + H2O = a substituted beta-amino acid</text>
        <dbReference type="Rhea" id="RHEA:20401"/>
        <dbReference type="ChEBI" id="CHEBI:15377"/>
        <dbReference type="ChEBI" id="CHEBI:35627"/>
        <dbReference type="ChEBI" id="CHEBI:140347"/>
        <dbReference type="EC" id="3.5.2.6"/>
    </reaction>
</comment>
<dbReference type="PANTHER" id="PTHR30627:SF6">
    <property type="entry name" value="BETA-LACTAMASE YBXI-RELATED"/>
    <property type="match status" value="1"/>
</dbReference>
<evidence type="ECO:0000256" key="2">
    <source>
        <dbReference type="ARBA" id="ARBA00007898"/>
    </source>
</evidence>
<evidence type="ECO:0000256" key="6">
    <source>
        <dbReference type="ARBA" id="ARBA00023251"/>
    </source>
</evidence>
<keyword evidence="5 8" id="KW-0378">Hydrolase</keyword>
<keyword evidence="4" id="KW-0732">Signal</keyword>
<dbReference type="SUPFAM" id="SSF56601">
    <property type="entry name" value="beta-lactamase/transpeptidase-like"/>
    <property type="match status" value="1"/>
</dbReference>
<protein>
    <recommendedName>
        <fullName evidence="3">beta-lactamase</fullName>
        <ecNumber evidence="3">3.5.2.6</ecNumber>
    </recommendedName>
</protein>
<name>A0ABY8F2W0_9HYPH</name>
<evidence type="ECO:0000256" key="3">
    <source>
        <dbReference type="ARBA" id="ARBA00012865"/>
    </source>
</evidence>
<evidence type="ECO:0000256" key="1">
    <source>
        <dbReference type="ARBA" id="ARBA00001526"/>
    </source>
</evidence>
<dbReference type="NCBIfam" id="NF000270">
    <property type="entry name" value="bla_class_D_alt"/>
    <property type="match status" value="1"/>
</dbReference>
<sequence length="271" mass="30445">MYKILIAASTALATLTQHTKAEERVICSVAWEVGEETPLLSDGQCDERMSSASTFKIAISLMGFDSGILTSPDTPEWPFKADYLDWRPEWKQSTTPEAWLKHSVVWYSQQITLKIGSERFEEYVNAFDYGNKDITGVPGVYDGLTYAWLRSTLKISPLEQINFLTKMLAGKLPVTETAVLQTKAIMERREQPNGWITFGKTGSGLPTGEDGQHLQGQPFGWYVGWAEKDDRQVVFARLIRFDSRPEQTPGAVARDGILEMLFTPVDPLIVD</sequence>
<evidence type="ECO:0000259" key="7">
    <source>
        <dbReference type="Pfam" id="PF00905"/>
    </source>
</evidence>
<keyword evidence="9" id="KW-1185">Reference proteome</keyword>
<reference evidence="8 9" key="1">
    <citation type="submission" date="2023-03" db="EMBL/GenBank/DDBJ databases">
        <title>Roseibium porphyridii sp. nov. and Roseibium rhodosorbium sp. nov. isolated from marine algae, Porphyridium cruentum and Rhodosorus marinus, respectively.</title>
        <authorList>
            <person name="Lee M.W."/>
            <person name="Choi B.J."/>
            <person name="Lee J.K."/>
            <person name="Choi D.G."/>
            <person name="Baek J.H."/>
            <person name="Bayburt H."/>
            <person name="Kim J.M."/>
            <person name="Han D.M."/>
            <person name="Kim K.H."/>
            <person name="Jeon C.O."/>
        </authorList>
    </citation>
    <scope>NUCLEOTIDE SEQUENCE [LARGE SCALE GENOMIC DNA]</scope>
    <source>
        <strain evidence="8 9">KMA01</strain>
    </source>
</reference>
<dbReference type="InterPro" id="IPR050515">
    <property type="entry name" value="Beta-lactam/transpept"/>
</dbReference>
<dbReference type="Gene3D" id="3.40.710.10">
    <property type="entry name" value="DD-peptidase/beta-lactamase superfamily"/>
    <property type="match status" value="1"/>
</dbReference>
<keyword evidence="6" id="KW-0046">Antibiotic resistance</keyword>
<dbReference type="RefSeq" id="WP_265680173.1">
    <property type="nucleotide sequence ID" value="NZ_CP120863.1"/>
</dbReference>
<evidence type="ECO:0000313" key="9">
    <source>
        <dbReference type="Proteomes" id="UP001209803"/>
    </source>
</evidence>
<dbReference type="Proteomes" id="UP001209803">
    <property type="component" value="Chromosome"/>
</dbReference>
<organism evidence="8 9">
    <name type="scientific">Roseibium porphyridii</name>
    <dbReference type="NCBI Taxonomy" id="2866279"/>
    <lineage>
        <taxon>Bacteria</taxon>
        <taxon>Pseudomonadati</taxon>
        <taxon>Pseudomonadota</taxon>
        <taxon>Alphaproteobacteria</taxon>
        <taxon>Hyphomicrobiales</taxon>
        <taxon>Stappiaceae</taxon>
        <taxon>Roseibium</taxon>
    </lineage>
</organism>
<accession>A0ABY8F2W0</accession>
<proteinExistence type="inferred from homology"/>
<gene>
    <name evidence="8" type="primary">blaOXA</name>
    <name evidence="8" type="ORF">K1718_00115</name>
</gene>